<dbReference type="OrthoDB" id="2143914at2759"/>
<feature type="domain" description="HTH myb-type" evidence="9">
    <location>
        <begin position="11"/>
        <end position="66"/>
    </location>
</feature>
<dbReference type="PANTHER" id="PTHR45614">
    <property type="entry name" value="MYB PROTEIN-RELATED"/>
    <property type="match status" value="1"/>
</dbReference>
<dbReference type="GO" id="GO:0000981">
    <property type="term" value="F:DNA-binding transcription factor activity, RNA polymerase II-specific"/>
    <property type="evidence" value="ECO:0007669"/>
    <property type="project" value="TreeGrafter"/>
</dbReference>
<proteinExistence type="predicted"/>
<dbReference type="PROSITE" id="PS51294">
    <property type="entry name" value="HTH_MYB"/>
    <property type="match status" value="2"/>
</dbReference>
<comment type="subcellular location">
    <subcellularLocation>
        <location evidence="1">Nucleus</location>
    </subcellularLocation>
</comment>
<feature type="domain" description="Myb-like" evidence="8">
    <location>
        <begin position="63"/>
        <end position="113"/>
    </location>
</feature>
<evidence type="ECO:0000256" key="7">
    <source>
        <dbReference type="SAM" id="MobiDB-lite"/>
    </source>
</evidence>
<dbReference type="InterPro" id="IPR050560">
    <property type="entry name" value="MYB_TF"/>
</dbReference>
<dbReference type="InterPro" id="IPR017930">
    <property type="entry name" value="Myb_dom"/>
</dbReference>
<dbReference type="InterPro" id="IPR001005">
    <property type="entry name" value="SANT/Myb"/>
</dbReference>
<evidence type="ECO:0000256" key="5">
    <source>
        <dbReference type="ARBA" id="ARBA00023163"/>
    </source>
</evidence>
<evidence type="ECO:0000259" key="9">
    <source>
        <dbReference type="PROSITE" id="PS51294"/>
    </source>
</evidence>
<evidence type="ECO:0000256" key="3">
    <source>
        <dbReference type="ARBA" id="ARBA00023015"/>
    </source>
</evidence>
<keyword evidence="6" id="KW-0539">Nucleus</keyword>
<dbReference type="Pfam" id="PF00249">
    <property type="entry name" value="Myb_DNA-binding"/>
    <property type="match status" value="2"/>
</dbReference>
<dbReference type="FunFam" id="1.10.10.60:FF:000060">
    <property type="entry name" value="MYB transcription factor"/>
    <property type="match status" value="1"/>
</dbReference>
<sequence>MVSSNATLFNERDRIKGPWSPDEDVALHRLVAKYGARNWSIISKGIPGRSGKSCRLRWCNQLSPQVEHRPFTPQEDLTIMEAHALHGNKWATIARLLPGRTDNAIKNHWNSTLRRRCATGKHVQAKESDGGPADLLNGGAMVSEEAEEFHEDGNEDEDADAEEICSSSDGRKRHMSSVEEDGSSSWEAHKLRKLSFNPDSPAGSDRSSTELNSSGGGALIFKPVPRVSAFLSYSHAKQLQQQQIMAPEACSSSTTTDPLTSLSLSLPGCEVVRHQDSQRQVPSQVSNCMRCSEDGNFALGDASTWCKCRHSRGDDLHVKCEKTVADSVSPQRDHVVRSSEQSVYNQASEIVPLSLPSAVLPLKSVAASLSNFTPGSYLKVEDAIELISSAVKTAVAQFLSPLTQNLAWDASGNAIANSGLITAMREMVSQEVHAYMSTHNMNHKFGLSSSGCSTMDGMRNEVPAVKTRMGHY</sequence>
<keyword evidence="3" id="KW-0805">Transcription regulation</keyword>
<dbReference type="Proteomes" id="UP000825935">
    <property type="component" value="Chromosome 1"/>
</dbReference>
<keyword evidence="2" id="KW-0677">Repeat</keyword>
<keyword evidence="5" id="KW-0804">Transcription</keyword>
<dbReference type="GO" id="GO:0005634">
    <property type="term" value="C:nucleus"/>
    <property type="evidence" value="ECO:0007669"/>
    <property type="project" value="UniProtKB-SubCell"/>
</dbReference>
<gene>
    <name evidence="10" type="ORF">KP509_01G063500</name>
</gene>
<feature type="domain" description="HTH myb-type" evidence="9">
    <location>
        <begin position="68"/>
        <end position="117"/>
    </location>
</feature>
<dbReference type="PANTHER" id="PTHR45614:SF82">
    <property type="entry name" value="OS01G0977300 PROTEIN"/>
    <property type="match status" value="1"/>
</dbReference>
<dbReference type="GO" id="GO:0000978">
    <property type="term" value="F:RNA polymerase II cis-regulatory region sequence-specific DNA binding"/>
    <property type="evidence" value="ECO:0007669"/>
    <property type="project" value="TreeGrafter"/>
</dbReference>
<reference evidence="10" key="1">
    <citation type="submission" date="2021-08" db="EMBL/GenBank/DDBJ databases">
        <title>WGS assembly of Ceratopteris richardii.</title>
        <authorList>
            <person name="Marchant D.B."/>
            <person name="Chen G."/>
            <person name="Jenkins J."/>
            <person name="Shu S."/>
            <person name="Leebens-Mack J."/>
            <person name="Grimwood J."/>
            <person name="Schmutz J."/>
            <person name="Soltis P."/>
            <person name="Soltis D."/>
            <person name="Chen Z.-H."/>
        </authorList>
    </citation>
    <scope>NUCLEOTIDE SEQUENCE</scope>
    <source>
        <strain evidence="10">Whitten #5841</strain>
        <tissue evidence="10">Leaf</tissue>
    </source>
</reference>
<accession>A0A8T2VGY8</accession>
<feature type="domain" description="Myb-like" evidence="8">
    <location>
        <begin position="11"/>
        <end position="62"/>
    </location>
</feature>
<dbReference type="PROSITE" id="PS50090">
    <property type="entry name" value="MYB_LIKE"/>
    <property type="match status" value="2"/>
</dbReference>
<dbReference type="EMBL" id="CM035406">
    <property type="protein sequence ID" value="KAH7446592.1"/>
    <property type="molecule type" value="Genomic_DNA"/>
</dbReference>
<evidence type="ECO:0000313" key="10">
    <source>
        <dbReference type="EMBL" id="KAH7446592.1"/>
    </source>
</evidence>
<dbReference type="InterPro" id="IPR009057">
    <property type="entry name" value="Homeodomain-like_sf"/>
</dbReference>
<organism evidence="10 11">
    <name type="scientific">Ceratopteris richardii</name>
    <name type="common">Triangle waterfern</name>
    <dbReference type="NCBI Taxonomy" id="49495"/>
    <lineage>
        <taxon>Eukaryota</taxon>
        <taxon>Viridiplantae</taxon>
        <taxon>Streptophyta</taxon>
        <taxon>Embryophyta</taxon>
        <taxon>Tracheophyta</taxon>
        <taxon>Polypodiopsida</taxon>
        <taxon>Polypodiidae</taxon>
        <taxon>Polypodiales</taxon>
        <taxon>Pteridineae</taxon>
        <taxon>Pteridaceae</taxon>
        <taxon>Parkerioideae</taxon>
        <taxon>Ceratopteris</taxon>
    </lineage>
</organism>
<protein>
    <submittedName>
        <fullName evidence="10">Uncharacterized protein</fullName>
    </submittedName>
</protein>
<dbReference type="AlphaFoldDB" id="A0A8T2VGY8"/>
<evidence type="ECO:0000259" key="8">
    <source>
        <dbReference type="PROSITE" id="PS50090"/>
    </source>
</evidence>
<evidence type="ECO:0000256" key="4">
    <source>
        <dbReference type="ARBA" id="ARBA00023125"/>
    </source>
</evidence>
<name>A0A8T2VGY8_CERRI</name>
<evidence type="ECO:0000256" key="1">
    <source>
        <dbReference type="ARBA" id="ARBA00004123"/>
    </source>
</evidence>
<dbReference type="CDD" id="cd00167">
    <property type="entry name" value="SANT"/>
    <property type="match status" value="2"/>
</dbReference>
<comment type="caution">
    <text evidence="10">The sequence shown here is derived from an EMBL/GenBank/DDBJ whole genome shotgun (WGS) entry which is preliminary data.</text>
</comment>
<dbReference type="SMART" id="SM00717">
    <property type="entry name" value="SANT"/>
    <property type="match status" value="2"/>
</dbReference>
<evidence type="ECO:0000256" key="2">
    <source>
        <dbReference type="ARBA" id="ARBA00022737"/>
    </source>
</evidence>
<dbReference type="OMA" id="ISEHLVG"/>
<dbReference type="Gene3D" id="1.10.10.60">
    <property type="entry name" value="Homeodomain-like"/>
    <property type="match status" value="2"/>
</dbReference>
<feature type="compositionally biased region" description="Acidic residues" evidence="7">
    <location>
        <begin position="144"/>
        <end position="163"/>
    </location>
</feature>
<evidence type="ECO:0000256" key="6">
    <source>
        <dbReference type="ARBA" id="ARBA00023242"/>
    </source>
</evidence>
<keyword evidence="4" id="KW-0238">DNA-binding</keyword>
<feature type="region of interest" description="Disordered" evidence="7">
    <location>
        <begin position="144"/>
        <end position="217"/>
    </location>
</feature>
<evidence type="ECO:0000313" key="11">
    <source>
        <dbReference type="Proteomes" id="UP000825935"/>
    </source>
</evidence>
<keyword evidence="11" id="KW-1185">Reference proteome</keyword>
<dbReference type="SUPFAM" id="SSF46689">
    <property type="entry name" value="Homeodomain-like"/>
    <property type="match status" value="1"/>
</dbReference>